<dbReference type="Proteomes" id="UP000345637">
    <property type="component" value="Unassembled WGS sequence"/>
</dbReference>
<accession>A0A485ARP5</accession>
<dbReference type="EMBL" id="CAADJE010000021">
    <property type="protein sequence ID" value="VFS63330.1"/>
    <property type="molecule type" value="Genomic_DNA"/>
</dbReference>
<gene>
    <name evidence="1" type="ORF">NCTC12998_02236</name>
</gene>
<proteinExistence type="predicted"/>
<sequence>MIAEPGPTATNFAGGLDIASPMACYDNTPAGEGAPRSGAGNYRDSRRCVKNRRCDNRRSGWGRRHRFVWHWAVRRIIHSTEALNSRLRVLEDTARWRWSVDKDGVIVRG</sequence>
<protein>
    <submittedName>
        <fullName evidence="1">Short chain dehydrogenase</fullName>
    </submittedName>
</protein>
<dbReference type="AlphaFoldDB" id="A0A485ARP5"/>
<name>A0A485ARP5_RAOPL</name>
<evidence type="ECO:0000313" key="1">
    <source>
        <dbReference type="EMBL" id="VFS63330.1"/>
    </source>
</evidence>
<reference evidence="1 2" key="1">
    <citation type="submission" date="2019-03" db="EMBL/GenBank/DDBJ databases">
        <authorList>
            <consortium name="Pathogen Informatics"/>
        </authorList>
    </citation>
    <scope>NUCLEOTIDE SEQUENCE [LARGE SCALE GENOMIC DNA]</scope>
    <source>
        <strain evidence="1 2">NCTC12998</strain>
    </source>
</reference>
<organism evidence="1 2">
    <name type="scientific">Raoultella planticola</name>
    <name type="common">Klebsiella planticola</name>
    <dbReference type="NCBI Taxonomy" id="575"/>
    <lineage>
        <taxon>Bacteria</taxon>
        <taxon>Pseudomonadati</taxon>
        <taxon>Pseudomonadota</taxon>
        <taxon>Gammaproteobacteria</taxon>
        <taxon>Enterobacterales</taxon>
        <taxon>Enterobacteriaceae</taxon>
        <taxon>Klebsiella/Raoultella group</taxon>
        <taxon>Raoultella</taxon>
    </lineage>
</organism>
<evidence type="ECO:0000313" key="2">
    <source>
        <dbReference type="Proteomes" id="UP000345637"/>
    </source>
</evidence>